<comment type="subunit">
    <text evidence="7">Homodimer. Forms a stable heterotetrameric complex of 2 MoeB and 2 MoaD during adenylation of MoaD.</text>
</comment>
<dbReference type="Pfam" id="PF00581">
    <property type="entry name" value="Rhodanese"/>
    <property type="match status" value="1"/>
</dbReference>
<name>A0A368ZQC1_9FLAO</name>
<dbReference type="CDD" id="cd00158">
    <property type="entry name" value="RHOD"/>
    <property type="match status" value="1"/>
</dbReference>
<dbReference type="InterPro" id="IPR000594">
    <property type="entry name" value="ThiF_NAD_FAD-bd"/>
</dbReference>
<evidence type="ECO:0000256" key="4">
    <source>
        <dbReference type="ARBA" id="ARBA00022840"/>
    </source>
</evidence>
<dbReference type="Proteomes" id="UP000253436">
    <property type="component" value="Unassembled WGS sequence"/>
</dbReference>
<feature type="domain" description="Rhodanese" evidence="13">
    <location>
        <begin position="275"/>
        <end position="351"/>
    </location>
</feature>
<dbReference type="InterPro" id="IPR036873">
    <property type="entry name" value="Rhodanese-like_dom_sf"/>
</dbReference>
<dbReference type="PANTHER" id="PTHR10953:SF102">
    <property type="entry name" value="ADENYLYLTRANSFERASE AND SULFURTRANSFERASE MOCS3"/>
    <property type="match status" value="1"/>
</dbReference>
<dbReference type="SUPFAM" id="SSF69572">
    <property type="entry name" value="Activating enzymes of the ubiquitin-like proteins"/>
    <property type="match status" value="1"/>
</dbReference>
<dbReference type="GO" id="GO:0061605">
    <property type="term" value="F:molybdopterin-synthase adenylyltransferase activity"/>
    <property type="evidence" value="ECO:0007669"/>
    <property type="project" value="UniProtKB-EC"/>
</dbReference>
<keyword evidence="15" id="KW-1185">Reference proteome</keyword>
<evidence type="ECO:0000256" key="11">
    <source>
        <dbReference type="ARBA" id="ARBA00075328"/>
    </source>
</evidence>
<comment type="function">
    <text evidence="6">Catalyzes the adenylation by ATP of the carboxyl group of the C-terminal glycine of sulfur carrier protein MoaD.</text>
</comment>
<dbReference type="PROSITE" id="PS50206">
    <property type="entry name" value="RHODANESE_3"/>
    <property type="match status" value="1"/>
</dbReference>
<evidence type="ECO:0000313" key="14">
    <source>
        <dbReference type="EMBL" id="RCW94133.1"/>
    </source>
</evidence>
<evidence type="ECO:0000256" key="2">
    <source>
        <dbReference type="ARBA" id="ARBA00022679"/>
    </source>
</evidence>
<evidence type="ECO:0000256" key="6">
    <source>
        <dbReference type="ARBA" id="ARBA00055169"/>
    </source>
</evidence>
<organism evidence="14 15">
    <name type="scientific">Winogradskyella arenosi</name>
    <dbReference type="NCBI Taxonomy" id="533325"/>
    <lineage>
        <taxon>Bacteria</taxon>
        <taxon>Pseudomonadati</taxon>
        <taxon>Bacteroidota</taxon>
        <taxon>Flavobacteriia</taxon>
        <taxon>Flavobacteriales</taxon>
        <taxon>Flavobacteriaceae</taxon>
        <taxon>Winogradskyella</taxon>
    </lineage>
</organism>
<comment type="catalytic activity">
    <reaction evidence="5">
        <text>[molybdopterin-synthase sulfur-carrier protein]-C-terminal Gly-Gly + ATP + H(+) = [molybdopterin-synthase sulfur-carrier protein]-C-terminal Gly-Gly-AMP + diphosphate</text>
        <dbReference type="Rhea" id="RHEA:43616"/>
        <dbReference type="Rhea" id="RHEA-COMP:12159"/>
        <dbReference type="Rhea" id="RHEA-COMP:12202"/>
        <dbReference type="ChEBI" id="CHEBI:15378"/>
        <dbReference type="ChEBI" id="CHEBI:30616"/>
        <dbReference type="ChEBI" id="CHEBI:33019"/>
        <dbReference type="ChEBI" id="CHEBI:90618"/>
        <dbReference type="ChEBI" id="CHEBI:90778"/>
        <dbReference type="EC" id="2.7.7.80"/>
    </reaction>
</comment>
<proteinExistence type="inferred from homology"/>
<dbReference type="GO" id="GO:0005829">
    <property type="term" value="C:cytosol"/>
    <property type="evidence" value="ECO:0007669"/>
    <property type="project" value="TreeGrafter"/>
</dbReference>
<sequence>MIMTLSSDEQKQYNRHLILKEIGESGQLKLKQAKVLVIGAGGLGCPVLQYLTAAGVGTIGIIDHDVVDQSNLQRQILYTMEDIGCSKAGTAAKRLSKLNPFVHFNTYAKKLSIGNALSLCGEYDIIVDGSDNFATRYLVNDAAVLTNKPLVYGAIFKFEGQVSVFNYLGSATYRCLYPTPPKPEDSPNCSEIGVLGVLPGIIGSLQANEVLKMITGLGTVMTNKLLLFDALSMQQQVLNFEKDTTIRITDLKQDYEGFCGIVPVQHITYGELEKNRAHYNVLDVREDAEREVHHIGGQHIPLGDLPQRYQDINTALPVVVYCKTGKRSGVAISYLKDRLKDAVFYNLQNGLPL</sequence>
<dbReference type="GO" id="GO:0008641">
    <property type="term" value="F:ubiquitin-like modifier activating enzyme activity"/>
    <property type="evidence" value="ECO:0007669"/>
    <property type="project" value="InterPro"/>
</dbReference>
<comment type="similarity">
    <text evidence="1">Belongs to the HesA/MoeB/ThiF family.</text>
</comment>
<dbReference type="Pfam" id="PF00899">
    <property type="entry name" value="ThiF"/>
    <property type="match status" value="1"/>
</dbReference>
<dbReference type="InterPro" id="IPR035985">
    <property type="entry name" value="Ubiquitin-activating_enz"/>
</dbReference>
<dbReference type="GO" id="GO:0008146">
    <property type="term" value="F:sulfotransferase activity"/>
    <property type="evidence" value="ECO:0007669"/>
    <property type="project" value="TreeGrafter"/>
</dbReference>
<dbReference type="InterPro" id="IPR045886">
    <property type="entry name" value="ThiF/MoeB/HesA"/>
</dbReference>
<dbReference type="GO" id="GO:0004792">
    <property type="term" value="F:thiosulfate-cyanide sulfurtransferase activity"/>
    <property type="evidence" value="ECO:0007669"/>
    <property type="project" value="TreeGrafter"/>
</dbReference>
<protein>
    <recommendedName>
        <fullName evidence="9">Molybdopterin-synthase adenylyltransferase</fullName>
        <ecNumber evidence="8">2.7.7.80</ecNumber>
    </recommendedName>
    <alternativeName>
        <fullName evidence="12">MoaD protein adenylase</fullName>
    </alternativeName>
    <alternativeName>
        <fullName evidence="10">Molybdopterin-converting factor subunit 1 adenylase</fullName>
    </alternativeName>
    <alternativeName>
        <fullName evidence="11">Sulfur carrier protein MoaD adenylyltransferase</fullName>
    </alternativeName>
</protein>
<evidence type="ECO:0000259" key="13">
    <source>
        <dbReference type="PROSITE" id="PS50206"/>
    </source>
</evidence>
<keyword evidence="2 14" id="KW-0808">Transferase</keyword>
<evidence type="ECO:0000256" key="12">
    <source>
        <dbReference type="ARBA" id="ARBA00078531"/>
    </source>
</evidence>
<evidence type="ECO:0000313" key="15">
    <source>
        <dbReference type="Proteomes" id="UP000253436"/>
    </source>
</evidence>
<dbReference type="PANTHER" id="PTHR10953">
    <property type="entry name" value="UBIQUITIN-ACTIVATING ENZYME E1"/>
    <property type="match status" value="1"/>
</dbReference>
<dbReference type="AlphaFoldDB" id="A0A368ZQC1"/>
<dbReference type="Gene3D" id="3.40.50.720">
    <property type="entry name" value="NAD(P)-binding Rossmann-like Domain"/>
    <property type="match status" value="1"/>
</dbReference>
<dbReference type="EC" id="2.7.7.80" evidence="8"/>
<keyword evidence="14" id="KW-0548">Nucleotidyltransferase</keyword>
<dbReference type="GO" id="GO:0005524">
    <property type="term" value="F:ATP binding"/>
    <property type="evidence" value="ECO:0007669"/>
    <property type="project" value="UniProtKB-KW"/>
</dbReference>
<dbReference type="EMBL" id="QPJO01000001">
    <property type="protein sequence ID" value="RCW94133.1"/>
    <property type="molecule type" value="Genomic_DNA"/>
</dbReference>
<dbReference type="FunFam" id="3.40.50.720:FF:000033">
    <property type="entry name" value="Adenylyltransferase and sulfurtransferase MOCS3"/>
    <property type="match status" value="1"/>
</dbReference>
<dbReference type="CDD" id="cd00757">
    <property type="entry name" value="ThiF_MoeB_HesA_family"/>
    <property type="match status" value="1"/>
</dbReference>
<evidence type="ECO:0000256" key="1">
    <source>
        <dbReference type="ARBA" id="ARBA00009919"/>
    </source>
</evidence>
<keyword evidence="3" id="KW-0547">Nucleotide-binding</keyword>
<evidence type="ECO:0000256" key="3">
    <source>
        <dbReference type="ARBA" id="ARBA00022741"/>
    </source>
</evidence>
<dbReference type="NCBIfam" id="NF004281">
    <property type="entry name" value="PRK05690.1"/>
    <property type="match status" value="1"/>
</dbReference>
<evidence type="ECO:0000256" key="7">
    <source>
        <dbReference type="ARBA" id="ARBA00063809"/>
    </source>
</evidence>
<reference evidence="14 15" key="1">
    <citation type="submission" date="2018-07" db="EMBL/GenBank/DDBJ databases">
        <title>Genomic Encyclopedia of Type Strains, Phase III (KMG-III): the genomes of soil and plant-associated and newly described type strains.</title>
        <authorList>
            <person name="Whitman W."/>
        </authorList>
    </citation>
    <scope>NUCLEOTIDE SEQUENCE [LARGE SCALE GENOMIC DNA]</scope>
    <source>
        <strain evidence="14 15">CECT 7958</strain>
    </source>
</reference>
<evidence type="ECO:0000256" key="10">
    <source>
        <dbReference type="ARBA" id="ARBA00075110"/>
    </source>
</evidence>
<comment type="caution">
    <text evidence="14">The sequence shown here is derived from an EMBL/GenBank/DDBJ whole genome shotgun (WGS) entry which is preliminary data.</text>
</comment>
<accession>A0A368ZQC1</accession>
<evidence type="ECO:0000256" key="5">
    <source>
        <dbReference type="ARBA" id="ARBA00052218"/>
    </source>
</evidence>
<gene>
    <name evidence="14" type="ORF">DFQ08_101941</name>
</gene>
<keyword evidence="4" id="KW-0067">ATP-binding</keyword>
<dbReference type="Gene3D" id="3.40.250.10">
    <property type="entry name" value="Rhodanese-like domain"/>
    <property type="match status" value="1"/>
</dbReference>
<evidence type="ECO:0000256" key="9">
    <source>
        <dbReference type="ARBA" id="ARBA00073635"/>
    </source>
</evidence>
<dbReference type="SMART" id="SM00450">
    <property type="entry name" value="RHOD"/>
    <property type="match status" value="1"/>
</dbReference>
<dbReference type="InterPro" id="IPR001763">
    <property type="entry name" value="Rhodanese-like_dom"/>
</dbReference>
<evidence type="ECO:0000256" key="8">
    <source>
        <dbReference type="ARBA" id="ARBA00066884"/>
    </source>
</evidence>